<feature type="domain" description="HTH tetR-type" evidence="5">
    <location>
        <begin position="53"/>
        <end position="113"/>
    </location>
</feature>
<dbReference type="PRINTS" id="PR00455">
    <property type="entry name" value="HTHTETR"/>
</dbReference>
<evidence type="ECO:0000313" key="6">
    <source>
        <dbReference type="EMBL" id="ATL67886.1"/>
    </source>
</evidence>
<dbReference type="InterPro" id="IPR041479">
    <property type="entry name" value="TetR_CgmR_C"/>
</dbReference>
<evidence type="ECO:0000259" key="5">
    <source>
        <dbReference type="PROSITE" id="PS50977"/>
    </source>
</evidence>
<evidence type="ECO:0000313" key="7">
    <source>
        <dbReference type="Proteomes" id="UP000221961"/>
    </source>
</evidence>
<dbReference type="PANTHER" id="PTHR30055:SF234">
    <property type="entry name" value="HTH-TYPE TRANSCRIPTIONAL REGULATOR BETI"/>
    <property type="match status" value="1"/>
</dbReference>
<gene>
    <name evidence="6" type="ORF">CRH09_18500</name>
</gene>
<dbReference type="PANTHER" id="PTHR30055">
    <property type="entry name" value="HTH-TYPE TRANSCRIPTIONAL REGULATOR RUTR"/>
    <property type="match status" value="1"/>
</dbReference>
<dbReference type="Pfam" id="PF00440">
    <property type="entry name" value="TetR_N"/>
    <property type="match status" value="1"/>
</dbReference>
<proteinExistence type="predicted"/>
<dbReference type="SUPFAM" id="SSF46689">
    <property type="entry name" value="Homeodomain-like"/>
    <property type="match status" value="1"/>
</dbReference>
<dbReference type="AlphaFoldDB" id="A0A291RJX5"/>
<evidence type="ECO:0000256" key="1">
    <source>
        <dbReference type="ARBA" id="ARBA00023015"/>
    </source>
</evidence>
<sequence>MAECAVCGKALASRGRGRPSTYCSRACQARAYRGRKAGEPGAAVAGEVAKPRIGVRERLLDTAEDVLLGEGVGHLTLERVAAVAGVSKGGLLHYFPNKLALVRAMIDRLVEQMAIPVDAEPGAAARAFLIGSVEPPQDRRPERVAAALLAAATLDPTLLQPLREWYETFQRRLEGDGIDPVRATVVRLAADGWFLSRLFGLAPLSEPLAGQVRDHLIEMTRRAPRSG</sequence>
<dbReference type="EMBL" id="CP023778">
    <property type="protein sequence ID" value="ATL67886.1"/>
    <property type="molecule type" value="Genomic_DNA"/>
</dbReference>
<evidence type="ECO:0000256" key="3">
    <source>
        <dbReference type="ARBA" id="ARBA00023163"/>
    </source>
</evidence>
<evidence type="ECO:0000256" key="2">
    <source>
        <dbReference type="ARBA" id="ARBA00023125"/>
    </source>
</evidence>
<dbReference type="GO" id="GO:0000976">
    <property type="term" value="F:transcription cis-regulatory region binding"/>
    <property type="evidence" value="ECO:0007669"/>
    <property type="project" value="TreeGrafter"/>
</dbReference>
<dbReference type="Gene3D" id="1.10.357.10">
    <property type="entry name" value="Tetracycline Repressor, domain 2"/>
    <property type="match status" value="1"/>
</dbReference>
<reference evidence="6 7" key="1">
    <citation type="submission" date="2017-10" db="EMBL/GenBank/DDBJ databases">
        <title>Comparative genomics between pathogenic Norcardia.</title>
        <authorList>
            <person name="Zeng L."/>
        </authorList>
    </citation>
    <scope>NUCLEOTIDE SEQUENCE [LARGE SCALE GENOMIC DNA]</scope>
    <source>
        <strain evidence="6 7">NC_YFY_NT001</strain>
    </source>
</reference>
<keyword evidence="1" id="KW-0805">Transcription regulation</keyword>
<dbReference type="Proteomes" id="UP000221961">
    <property type="component" value="Chromosome"/>
</dbReference>
<dbReference type="InterPro" id="IPR050109">
    <property type="entry name" value="HTH-type_TetR-like_transc_reg"/>
</dbReference>
<dbReference type="Pfam" id="PF17937">
    <property type="entry name" value="TetR_C_28"/>
    <property type="match status" value="1"/>
</dbReference>
<dbReference type="InterPro" id="IPR009057">
    <property type="entry name" value="Homeodomain-like_sf"/>
</dbReference>
<keyword evidence="2 4" id="KW-0238">DNA-binding</keyword>
<protein>
    <submittedName>
        <fullName evidence="6">TetR family transcriptional regulator</fullName>
    </submittedName>
</protein>
<dbReference type="KEGG" id="ntp:CRH09_18500"/>
<feature type="DNA-binding region" description="H-T-H motif" evidence="4">
    <location>
        <begin position="76"/>
        <end position="95"/>
    </location>
</feature>
<keyword evidence="3" id="KW-0804">Transcription</keyword>
<dbReference type="InterPro" id="IPR001647">
    <property type="entry name" value="HTH_TetR"/>
</dbReference>
<name>A0A291RJX5_9NOCA</name>
<dbReference type="GO" id="GO:0003700">
    <property type="term" value="F:DNA-binding transcription factor activity"/>
    <property type="evidence" value="ECO:0007669"/>
    <property type="project" value="TreeGrafter"/>
</dbReference>
<accession>A0A291RJX5</accession>
<evidence type="ECO:0000256" key="4">
    <source>
        <dbReference type="PROSITE-ProRule" id="PRU00335"/>
    </source>
</evidence>
<dbReference type="PROSITE" id="PS50977">
    <property type="entry name" value="HTH_TETR_2"/>
    <property type="match status" value="1"/>
</dbReference>
<dbReference type="InterPro" id="IPR036271">
    <property type="entry name" value="Tet_transcr_reg_TetR-rel_C_sf"/>
</dbReference>
<organism evidence="6 7">
    <name type="scientific">Nocardia terpenica</name>
    <dbReference type="NCBI Taxonomy" id="455432"/>
    <lineage>
        <taxon>Bacteria</taxon>
        <taxon>Bacillati</taxon>
        <taxon>Actinomycetota</taxon>
        <taxon>Actinomycetes</taxon>
        <taxon>Mycobacteriales</taxon>
        <taxon>Nocardiaceae</taxon>
        <taxon>Nocardia</taxon>
    </lineage>
</organism>
<dbReference type="SUPFAM" id="SSF48498">
    <property type="entry name" value="Tetracyclin repressor-like, C-terminal domain"/>
    <property type="match status" value="1"/>
</dbReference>